<evidence type="ECO:0000313" key="5">
    <source>
        <dbReference type="Proteomes" id="UP000248961"/>
    </source>
</evidence>
<feature type="compositionally biased region" description="Polar residues" evidence="2">
    <location>
        <begin position="85"/>
        <end position="99"/>
    </location>
</feature>
<feature type="region of interest" description="Disordered" evidence="2">
    <location>
        <begin position="159"/>
        <end position="205"/>
    </location>
</feature>
<proteinExistence type="predicted"/>
<feature type="compositionally biased region" description="Polar residues" evidence="2">
    <location>
        <begin position="242"/>
        <end position="260"/>
    </location>
</feature>
<feature type="compositionally biased region" description="Polar residues" evidence="2">
    <location>
        <begin position="38"/>
        <end position="47"/>
    </location>
</feature>
<dbReference type="GeneID" id="37205089"/>
<dbReference type="PROSITE" id="PS00178">
    <property type="entry name" value="AA_TRNA_LIGASE_I"/>
    <property type="match status" value="1"/>
</dbReference>
<feature type="region of interest" description="Disordered" evidence="2">
    <location>
        <begin position="340"/>
        <end position="556"/>
    </location>
</feature>
<dbReference type="GO" id="GO:0005524">
    <property type="term" value="F:ATP binding"/>
    <property type="evidence" value="ECO:0007669"/>
    <property type="project" value="InterPro"/>
</dbReference>
<sequence length="556" mass="60162">MGDFPGTGETETAPETSRTVKLLSSPDQLNHAAPASPIGQTPTQLKRSSLPARPHGAARHAKRLTLNFPINIPSGPEAFDPSLASPGSMTPVTRTSAQPSPIPHLGTPLTFEEKDDGSGLLTAIASQERKVLELREELHRAETELDSLKKQWASTEKTKKRTEISHRAEPLVSLRSPDEPVFPHRRDHSVSSAGSSSVAQVRISREMERRQSLRAAATKCINVSANGRRVFRGSHTRALSLLSPTTGTGDSKTGSESEAGNQRIGRSPRSATLPSSVERNAITSGASSNPADDMIAQWRNTMPPPSRDAIVRTGKQMASDLREGLWTFLEDIRQATVGEEGISATESRGVPPVRQRVSSSSTSRSRDRLSIYGGTTLSRSSSGSKGSGGKHSGKDSKSADIDSSFWSEFGIDPPGQKSPRAHGATNTLSGPNEPRQGDSSNPPDVEDNWEWESPKTKKTHTPSSSRSTLETKHDQSPMTQNSSPRTSASFGDWRPLHDASIPDPSVSDGIPWPAMTKMAPSKLTRTASNLMAEWERSLSPSPERKEFFPDKDDKRD</sequence>
<keyword evidence="5" id="KW-1185">Reference proteome</keyword>
<dbReference type="VEuPathDB" id="FungiDB:BO97DRAFT_481139"/>
<evidence type="ECO:0000256" key="1">
    <source>
        <dbReference type="SAM" id="Coils"/>
    </source>
</evidence>
<feature type="compositionally biased region" description="Polar residues" evidence="2">
    <location>
        <begin position="476"/>
        <end position="489"/>
    </location>
</feature>
<feature type="compositionally biased region" description="Polar residues" evidence="2">
    <location>
        <begin position="269"/>
        <end position="290"/>
    </location>
</feature>
<dbReference type="AlphaFoldDB" id="A0A395HJC4"/>
<dbReference type="Proteomes" id="UP000248961">
    <property type="component" value="Unassembled WGS sequence"/>
</dbReference>
<feature type="compositionally biased region" description="Low complexity" evidence="2">
    <location>
        <begin position="347"/>
        <end position="363"/>
    </location>
</feature>
<organism evidence="4 5">
    <name type="scientific">Aspergillus homomorphus (strain CBS 101889)</name>
    <dbReference type="NCBI Taxonomy" id="1450537"/>
    <lineage>
        <taxon>Eukaryota</taxon>
        <taxon>Fungi</taxon>
        <taxon>Dikarya</taxon>
        <taxon>Ascomycota</taxon>
        <taxon>Pezizomycotina</taxon>
        <taxon>Eurotiomycetes</taxon>
        <taxon>Eurotiomycetidae</taxon>
        <taxon>Eurotiales</taxon>
        <taxon>Aspergillaceae</taxon>
        <taxon>Aspergillus</taxon>
        <taxon>Aspergillus subgen. Circumdati</taxon>
    </lineage>
</organism>
<dbReference type="RefSeq" id="XP_025546783.1">
    <property type="nucleotide sequence ID" value="XM_025700800.1"/>
</dbReference>
<reference evidence="4 5" key="1">
    <citation type="submission" date="2018-02" db="EMBL/GenBank/DDBJ databases">
        <title>The genomes of Aspergillus section Nigri reveals drivers in fungal speciation.</title>
        <authorList>
            <consortium name="DOE Joint Genome Institute"/>
            <person name="Vesth T.C."/>
            <person name="Nybo J."/>
            <person name="Theobald S."/>
            <person name="Brandl J."/>
            <person name="Frisvad J.C."/>
            <person name="Nielsen K.F."/>
            <person name="Lyhne E.K."/>
            <person name="Kogle M.E."/>
            <person name="Kuo A."/>
            <person name="Riley R."/>
            <person name="Clum A."/>
            <person name="Nolan M."/>
            <person name="Lipzen A."/>
            <person name="Salamov A."/>
            <person name="Henrissat B."/>
            <person name="Wiebenga A."/>
            <person name="De vries R.P."/>
            <person name="Grigoriev I.V."/>
            <person name="Mortensen U.H."/>
            <person name="Andersen M.R."/>
            <person name="Baker S.E."/>
        </authorList>
    </citation>
    <scope>NUCLEOTIDE SEQUENCE [LARGE SCALE GENOMIC DNA]</scope>
    <source>
        <strain evidence="4 5">CBS 101889</strain>
    </source>
</reference>
<feature type="compositionally biased region" description="Low complexity" evidence="2">
    <location>
        <begin position="190"/>
        <end position="199"/>
    </location>
</feature>
<feature type="region of interest" description="Disordered" evidence="2">
    <location>
        <begin position="1"/>
        <end position="102"/>
    </location>
</feature>
<feature type="domain" description="DUF4048" evidence="3">
    <location>
        <begin position="235"/>
        <end position="467"/>
    </location>
</feature>
<accession>A0A395HJC4</accession>
<dbReference type="GO" id="GO:0006418">
    <property type="term" value="P:tRNA aminoacylation for protein translation"/>
    <property type="evidence" value="ECO:0007669"/>
    <property type="project" value="InterPro"/>
</dbReference>
<gene>
    <name evidence="4" type="ORF">BO97DRAFT_481139</name>
</gene>
<feature type="compositionally biased region" description="Basic and acidic residues" evidence="2">
    <location>
        <begin position="542"/>
        <end position="556"/>
    </location>
</feature>
<name>A0A395HJC4_ASPHC</name>
<evidence type="ECO:0000259" key="3">
    <source>
        <dbReference type="Pfam" id="PF13257"/>
    </source>
</evidence>
<evidence type="ECO:0000256" key="2">
    <source>
        <dbReference type="SAM" id="MobiDB-lite"/>
    </source>
</evidence>
<feature type="region of interest" description="Disordered" evidence="2">
    <location>
        <begin position="236"/>
        <end position="308"/>
    </location>
</feature>
<dbReference type="InterPro" id="IPR001412">
    <property type="entry name" value="aa-tRNA-synth_I_CS"/>
</dbReference>
<dbReference type="InterPro" id="IPR025122">
    <property type="entry name" value="DUF4048"/>
</dbReference>
<feature type="compositionally biased region" description="Low complexity" evidence="2">
    <location>
        <begin position="1"/>
        <end position="16"/>
    </location>
</feature>
<dbReference type="OrthoDB" id="4097086at2759"/>
<dbReference type="GO" id="GO:0004812">
    <property type="term" value="F:aminoacyl-tRNA ligase activity"/>
    <property type="evidence" value="ECO:0007669"/>
    <property type="project" value="InterPro"/>
</dbReference>
<feature type="coiled-coil region" evidence="1">
    <location>
        <begin position="124"/>
        <end position="158"/>
    </location>
</feature>
<protein>
    <recommendedName>
        <fullName evidence="3">DUF4048 domain-containing protein</fullName>
    </recommendedName>
</protein>
<dbReference type="Pfam" id="PF13257">
    <property type="entry name" value="DUF4048"/>
    <property type="match status" value="1"/>
</dbReference>
<keyword evidence="1" id="KW-0175">Coiled coil</keyword>
<dbReference type="EMBL" id="KZ824327">
    <property type="protein sequence ID" value="RAL07629.1"/>
    <property type="molecule type" value="Genomic_DNA"/>
</dbReference>
<evidence type="ECO:0000313" key="4">
    <source>
        <dbReference type="EMBL" id="RAL07629.1"/>
    </source>
</evidence>